<dbReference type="EMBL" id="CM039427">
    <property type="protein sequence ID" value="KAI4355829.1"/>
    <property type="molecule type" value="Genomic_DNA"/>
</dbReference>
<keyword evidence="2" id="KW-1185">Reference proteome</keyword>
<evidence type="ECO:0000313" key="1">
    <source>
        <dbReference type="EMBL" id="KAI4355829.1"/>
    </source>
</evidence>
<dbReference type="Proteomes" id="UP000828941">
    <property type="component" value="Chromosome 2"/>
</dbReference>
<name>A0ACB9Q3X3_BAUVA</name>
<accession>A0ACB9Q3X3</accession>
<evidence type="ECO:0000313" key="2">
    <source>
        <dbReference type="Proteomes" id="UP000828941"/>
    </source>
</evidence>
<sequence length="122" mass="13641">MRHMGSPMRSVTREGFPLCPTSQSLSIFSTATLCLSSSYSFITINGSPSISNGGFGQFSAAIFKDMVVNEDTTPSEKERKRERKMDRYNSPLLLLVFTAWLSILQCPSISLFVCIYKLPRIC</sequence>
<comment type="caution">
    <text evidence="1">The sequence shown here is derived from an EMBL/GenBank/DDBJ whole genome shotgun (WGS) entry which is preliminary data.</text>
</comment>
<reference evidence="1 2" key="1">
    <citation type="journal article" date="2022" name="DNA Res.">
        <title>Chromosomal-level genome assembly of the orchid tree Bauhinia variegata (Leguminosae; Cercidoideae) supports the allotetraploid origin hypothesis of Bauhinia.</title>
        <authorList>
            <person name="Zhong Y."/>
            <person name="Chen Y."/>
            <person name="Zheng D."/>
            <person name="Pang J."/>
            <person name="Liu Y."/>
            <person name="Luo S."/>
            <person name="Meng S."/>
            <person name="Qian L."/>
            <person name="Wei D."/>
            <person name="Dai S."/>
            <person name="Zhou R."/>
        </authorList>
    </citation>
    <scope>NUCLEOTIDE SEQUENCE [LARGE SCALE GENOMIC DNA]</scope>
    <source>
        <strain evidence="1">BV-YZ2020</strain>
    </source>
</reference>
<proteinExistence type="predicted"/>
<protein>
    <submittedName>
        <fullName evidence="1">Uncharacterized protein</fullName>
    </submittedName>
</protein>
<gene>
    <name evidence="1" type="ORF">L6164_004566</name>
</gene>
<organism evidence="1 2">
    <name type="scientific">Bauhinia variegata</name>
    <name type="common">Purple orchid tree</name>
    <name type="synonym">Phanera variegata</name>
    <dbReference type="NCBI Taxonomy" id="167791"/>
    <lineage>
        <taxon>Eukaryota</taxon>
        <taxon>Viridiplantae</taxon>
        <taxon>Streptophyta</taxon>
        <taxon>Embryophyta</taxon>
        <taxon>Tracheophyta</taxon>
        <taxon>Spermatophyta</taxon>
        <taxon>Magnoliopsida</taxon>
        <taxon>eudicotyledons</taxon>
        <taxon>Gunneridae</taxon>
        <taxon>Pentapetalae</taxon>
        <taxon>rosids</taxon>
        <taxon>fabids</taxon>
        <taxon>Fabales</taxon>
        <taxon>Fabaceae</taxon>
        <taxon>Cercidoideae</taxon>
        <taxon>Cercideae</taxon>
        <taxon>Bauhiniinae</taxon>
        <taxon>Bauhinia</taxon>
    </lineage>
</organism>